<organism evidence="1 2">
    <name type="scientific">Paracoccus liaowanqingii</name>
    <dbReference type="NCBI Taxonomy" id="2560053"/>
    <lineage>
        <taxon>Bacteria</taxon>
        <taxon>Pseudomonadati</taxon>
        <taxon>Pseudomonadota</taxon>
        <taxon>Alphaproteobacteria</taxon>
        <taxon>Rhodobacterales</taxon>
        <taxon>Paracoccaceae</taxon>
        <taxon>Paracoccus</taxon>
    </lineage>
</organism>
<gene>
    <name evidence="1" type="ORF">E4191_12755</name>
</gene>
<protein>
    <submittedName>
        <fullName evidence="1">Uncharacterized protein</fullName>
    </submittedName>
</protein>
<proteinExistence type="predicted"/>
<accession>A0A4P7HP27</accession>
<dbReference type="AlphaFoldDB" id="A0A4P7HP27"/>
<sequence length="239" mass="26928">MNVKKIPVAAPIWLNPSALDGFIGDGQSRKLTVVTNLLRMNCVRARAALLLFQQVNKLLPPLELANSDVLAYAEAERASLELEHQWRLMAARDMIFAARNFSFLLGLLSGNLREFRKNPEKLPDHLKKFGLIYNGRITIELNRISEDFDDYVPGLHDLRNAAAHADEIYRKDEKKPISQTMESLEGMGRDDGCVMIIDSMADDDYIVTTKKHALKFPVSPKVYIGMHSAFCSVARQLQG</sequence>
<dbReference type="RefSeq" id="WP_135313741.1">
    <property type="nucleotide sequence ID" value="NZ_CP038439.1"/>
</dbReference>
<reference evidence="2" key="1">
    <citation type="submission" date="2019-03" db="EMBL/GenBank/DDBJ databases">
        <authorList>
            <person name="Li J."/>
        </authorList>
    </citation>
    <scope>NUCLEOTIDE SEQUENCE [LARGE SCALE GENOMIC DNA]</scope>
    <source>
        <strain evidence="2">2251</strain>
    </source>
</reference>
<evidence type="ECO:0000313" key="1">
    <source>
        <dbReference type="EMBL" id="QBX35463.1"/>
    </source>
</evidence>
<dbReference type="KEGG" id="plia:E4191_12755"/>
<name>A0A4P7HP27_9RHOB</name>
<dbReference type="EMBL" id="CP038439">
    <property type="protein sequence ID" value="QBX35463.1"/>
    <property type="molecule type" value="Genomic_DNA"/>
</dbReference>
<dbReference type="Proteomes" id="UP000296374">
    <property type="component" value="Chromosome"/>
</dbReference>
<evidence type="ECO:0000313" key="2">
    <source>
        <dbReference type="Proteomes" id="UP000296374"/>
    </source>
</evidence>